<dbReference type="GO" id="GO:0016787">
    <property type="term" value="F:hydrolase activity"/>
    <property type="evidence" value="ECO:0007669"/>
    <property type="project" value="InterPro"/>
</dbReference>
<accession>A0A0H4IXY0</accession>
<gene>
    <name evidence="2" type="ORF">VI33_01105</name>
</gene>
<dbReference type="InterPro" id="IPR029021">
    <property type="entry name" value="Prot-tyrosine_phosphatase-like"/>
</dbReference>
<evidence type="ECO:0000313" key="3">
    <source>
        <dbReference type="Proteomes" id="UP000066549"/>
    </source>
</evidence>
<evidence type="ECO:0000313" key="2">
    <source>
        <dbReference type="EMBL" id="AKO65399.1"/>
    </source>
</evidence>
<organism evidence="2 3">
    <name type="scientific">Methylophilales bacterium MBRS-H7</name>
    <dbReference type="NCBI Taxonomy" id="1623450"/>
    <lineage>
        <taxon>Bacteria</taxon>
        <taxon>Pseudomonadati</taxon>
        <taxon>Pseudomonadota</taxon>
        <taxon>Betaproteobacteria</taxon>
        <taxon>Nitrosomonadales</taxon>
        <taxon>OM43 clade</taxon>
    </lineage>
</organism>
<proteinExistence type="predicted"/>
<reference evidence="2 3" key="1">
    <citation type="submission" date="2015-03" db="EMBL/GenBank/DDBJ databases">
        <title>Comparative analysis of the OM43 clade including a novel species from Red Sea uncovers genomic and metabolic diversity among marine methylotrophs.</title>
        <authorList>
            <person name="Jimenez-Infante F."/>
            <person name="Ngugi D.K."/>
            <person name="Vinu M."/>
            <person name="Alam I."/>
            <person name="Kamau A."/>
            <person name="Blom J."/>
            <person name="Bajic V.B."/>
            <person name="Stingl U."/>
        </authorList>
    </citation>
    <scope>NUCLEOTIDE SEQUENCE [LARGE SCALE GENOMIC DNA]</scope>
    <source>
        <strain evidence="2 3">MBRSH7</strain>
    </source>
</reference>
<dbReference type="OrthoDB" id="9802771at2"/>
<keyword evidence="3" id="KW-1185">Reference proteome</keyword>
<dbReference type="EMBL" id="CP011002">
    <property type="protein sequence ID" value="AKO65399.1"/>
    <property type="molecule type" value="Genomic_DNA"/>
</dbReference>
<name>A0A0H4IXY0_9PROT</name>
<dbReference type="InterPro" id="IPR005939">
    <property type="entry name" value="BLH_phosphatase-like"/>
</dbReference>
<dbReference type="Pfam" id="PF04273">
    <property type="entry name" value="BLH_phosphatase"/>
    <property type="match status" value="1"/>
</dbReference>
<feature type="domain" description="Beta-lactamase hydrolase-like protein phosphatase-like" evidence="1">
    <location>
        <begin position="8"/>
        <end position="105"/>
    </location>
</feature>
<evidence type="ECO:0000259" key="1">
    <source>
        <dbReference type="Pfam" id="PF04273"/>
    </source>
</evidence>
<sequence>MQITKINDLYSATGQINIDDLEQISENGFKTIICFRPQDEDKENQPKQDTLKKEAKKRGIGFVSIPVIPGHVTDENINQFSKEFSQNDQPILGYCKSGGRAKNIYLAYEQLQKNQS</sequence>
<dbReference type="SUPFAM" id="SSF52799">
    <property type="entry name" value="(Phosphotyrosine protein) phosphatases II"/>
    <property type="match status" value="1"/>
</dbReference>
<dbReference type="Proteomes" id="UP000066549">
    <property type="component" value="Chromosome"/>
</dbReference>
<protein>
    <recommendedName>
        <fullName evidence="1">Beta-lactamase hydrolase-like protein phosphatase-like domain-containing protein</fullName>
    </recommendedName>
</protein>
<dbReference type="Gene3D" id="3.90.190.10">
    <property type="entry name" value="Protein tyrosine phosphatase superfamily"/>
    <property type="match status" value="1"/>
</dbReference>
<dbReference type="AlphaFoldDB" id="A0A0H4IXY0"/>